<evidence type="ECO:0000256" key="2">
    <source>
        <dbReference type="SAM" id="Phobius"/>
    </source>
</evidence>
<keyword evidence="2" id="KW-0472">Membrane</keyword>
<evidence type="ECO:0000256" key="1">
    <source>
        <dbReference type="SAM" id="MobiDB-lite"/>
    </source>
</evidence>
<organism evidence="3 4">
    <name type="scientific">Mycena albidolilacea</name>
    <dbReference type="NCBI Taxonomy" id="1033008"/>
    <lineage>
        <taxon>Eukaryota</taxon>
        <taxon>Fungi</taxon>
        <taxon>Dikarya</taxon>
        <taxon>Basidiomycota</taxon>
        <taxon>Agaricomycotina</taxon>
        <taxon>Agaricomycetes</taxon>
        <taxon>Agaricomycetidae</taxon>
        <taxon>Agaricales</taxon>
        <taxon>Marasmiineae</taxon>
        <taxon>Mycenaceae</taxon>
        <taxon>Mycena</taxon>
    </lineage>
</organism>
<dbReference type="Gene3D" id="1.25.40.10">
    <property type="entry name" value="Tetratricopeptide repeat domain"/>
    <property type="match status" value="2"/>
</dbReference>
<keyword evidence="2" id="KW-1133">Transmembrane helix</keyword>
<feature type="compositionally biased region" description="Acidic residues" evidence="1">
    <location>
        <begin position="1016"/>
        <end position="1026"/>
    </location>
</feature>
<dbReference type="SUPFAM" id="SSF48452">
    <property type="entry name" value="TPR-like"/>
    <property type="match status" value="1"/>
</dbReference>
<reference evidence="3" key="1">
    <citation type="submission" date="2023-03" db="EMBL/GenBank/DDBJ databases">
        <title>Massive genome expansion in bonnet fungi (Mycena s.s.) driven by repeated elements and novel gene families across ecological guilds.</title>
        <authorList>
            <consortium name="Lawrence Berkeley National Laboratory"/>
            <person name="Harder C.B."/>
            <person name="Miyauchi S."/>
            <person name="Viragh M."/>
            <person name="Kuo A."/>
            <person name="Thoen E."/>
            <person name="Andreopoulos B."/>
            <person name="Lu D."/>
            <person name="Skrede I."/>
            <person name="Drula E."/>
            <person name="Henrissat B."/>
            <person name="Morin E."/>
            <person name="Kohler A."/>
            <person name="Barry K."/>
            <person name="LaButti K."/>
            <person name="Morin E."/>
            <person name="Salamov A."/>
            <person name="Lipzen A."/>
            <person name="Mereny Z."/>
            <person name="Hegedus B."/>
            <person name="Baldrian P."/>
            <person name="Stursova M."/>
            <person name="Weitz H."/>
            <person name="Taylor A."/>
            <person name="Grigoriev I.V."/>
            <person name="Nagy L.G."/>
            <person name="Martin F."/>
            <person name="Kauserud H."/>
        </authorList>
    </citation>
    <scope>NUCLEOTIDE SEQUENCE</scope>
    <source>
        <strain evidence="3">CBHHK002</strain>
    </source>
</reference>
<gene>
    <name evidence="3" type="ORF">DFH08DRAFT_864237</name>
</gene>
<sequence>MDPLTITTTIVTFASFINELIEVGESIRRSIEKVNENRRQIRELMEDVVRVLYDLAKLTKGHEDTFCGPELLSALESLKAEMLYVHLKCRKLSSVQLPGLRGVRSQFKAWRKRNDLAGEIGCLKEHVSKCYCQFMQSTARNEQNTLRIEQTLIVNNVENQVKARRLEGMMAQVLLETQFGQNVMNRTVEIISADPTHSSLESQYMSAQTMGLITSLEGLLISGKLPAQASQIICKWHTPSHVLHDILGAVITIQESHYLPLWSVRDVMVNLGVSLSAWERFKIQMLRHLDSLGAMTLLDMAHALMVLSITYRQQHQFQSSIQAGQQSLDLWHRLSDSFPEVNIPHMRLITVLTTQARSLLETGQNMAALSIVQDAVVLARPMLEQIIKSNSGFLSLVDEVNVNWSCGAIFELANALSSLNRHLESYEASKEGFQTIISLPVPSRLLLGEDTDLFLDQICKVAEGGGFSLAMLVDCVILFCNLARIYPKQFSSQFLWFLHAYAYFAQQDDSPLMENIRLFLEPNLDRPPPKLDVTRSMEISLGGDNGIQIEDAVRAFFTFPSQPSDHLIQNIFITHFNETIAILQDVVEKSDSNVNTIQWILDTIIESIGFLSTCHRVALLQMSARTIKHFGAILTSRGSDWQCALDLFDPITCDLWRAGLLDNALQVCEQVIKYLDSRFKSDNVTVAAGYWRLNCHFILYDMGRFSDAIGLVQQATIASVPEAFFLLPCIVQTRILRHAGRNQEALQLLRKGVAAGCQKYWTDNVKVFNLHLNFLFAEYAAAWGHMDNPEGALKHAERAVVACQKSIGPNEDIEYQKCILVHSLITLSNCLATLARKDEALAAAEEAVFLYTVNAPQMWERWVFPLRKPELGANAFHTLSLQLVISEKPGQALLNAEKATELYRELVVLAPRHLPTLASSLRNLGSILQGVGRRDEAIATCEEAVGIMRKVASSETYFLPALAEALDQLAAYLTEKGDVVRASAAAAECAEVRREFAALPPEPEFLFEEVVDMVESDDDEEGWAEADEYHDASEGPSADVVESDDEVDDYHDASEAPASVDPLAFILESSSHSSTLTPGPSTDIDAPVQANPCGISIAAENSAIVVLNGSSAVESGATTDTVKNILSKPLEVEVKLSMRMRSTLMDIVWWILLVLGISFAIAWRRVV</sequence>
<dbReference type="EMBL" id="JARIHO010000016">
    <property type="protein sequence ID" value="KAJ7349051.1"/>
    <property type="molecule type" value="Genomic_DNA"/>
</dbReference>
<protein>
    <submittedName>
        <fullName evidence="3">Uncharacterized protein</fullName>
    </submittedName>
</protein>
<comment type="caution">
    <text evidence="3">The sequence shown here is derived from an EMBL/GenBank/DDBJ whole genome shotgun (WGS) entry which is preliminary data.</text>
</comment>
<dbReference type="InterPro" id="IPR011990">
    <property type="entry name" value="TPR-like_helical_dom_sf"/>
</dbReference>
<accession>A0AAD7A4U3</accession>
<keyword evidence="2" id="KW-0812">Transmembrane</keyword>
<evidence type="ECO:0000313" key="4">
    <source>
        <dbReference type="Proteomes" id="UP001218218"/>
    </source>
</evidence>
<dbReference type="AlphaFoldDB" id="A0AAD7A4U3"/>
<keyword evidence="4" id="KW-1185">Reference proteome</keyword>
<feature type="transmembrane region" description="Helical" evidence="2">
    <location>
        <begin position="1147"/>
        <end position="1166"/>
    </location>
</feature>
<dbReference type="CDD" id="cd21037">
    <property type="entry name" value="MLKL_NTD"/>
    <property type="match status" value="1"/>
</dbReference>
<name>A0AAD7A4U3_9AGAR</name>
<dbReference type="InterPro" id="IPR059179">
    <property type="entry name" value="MLKL-like_MCAfunc"/>
</dbReference>
<feature type="region of interest" description="Disordered" evidence="1">
    <location>
        <begin position="1016"/>
        <end position="1054"/>
    </location>
</feature>
<dbReference type="Pfam" id="PF13374">
    <property type="entry name" value="TPR_10"/>
    <property type="match status" value="1"/>
</dbReference>
<evidence type="ECO:0000313" key="3">
    <source>
        <dbReference type="EMBL" id="KAJ7349051.1"/>
    </source>
</evidence>
<proteinExistence type="predicted"/>
<dbReference type="Proteomes" id="UP001218218">
    <property type="component" value="Unassembled WGS sequence"/>
</dbReference>